<proteinExistence type="predicted"/>
<accession>A0AA36G046</accession>
<organism evidence="2 3">
    <name type="scientific">Mesorhabditis spiculigera</name>
    <dbReference type="NCBI Taxonomy" id="96644"/>
    <lineage>
        <taxon>Eukaryota</taxon>
        <taxon>Metazoa</taxon>
        <taxon>Ecdysozoa</taxon>
        <taxon>Nematoda</taxon>
        <taxon>Chromadorea</taxon>
        <taxon>Rhabditida</taxon>
        <taxon>Rhabditina</taxon>
        <taxon>Rhabditomorpha</taxon>
        <taxon>Rhabditoidea</taxon>
        <taxon>Rhabditidae</taxon>
        <taxon>Mesorhabditinae</taxon>
        <taxon>Mesorhabditis</taxon>
    </lineage>
</organism>
<reference evidence="2" key="1">
    <citation type="submission" date="2023-06" db="EMBL/GenBank/DDBJ databases">
        <authorList>
            <person name="Delattre M."/>
        </authorList>
    </citation>
    <scope>NUCLEOTIDE SEQUENCE</scope>
    <source>
        <strain evidence="2">AF72</strain>
    </source>
</reference>
<keyword evidence="3" id="KW-1185">Reference proteome</keyword>
<feature type="transmembrane region" description="Helical" evidence="1">
    <location>
        <begin position="33"/>
        <end position="54"/>
    </location>
</feature>
<sequence length="189" mass="22187">MKEMWQIEHPYVPFDYWAKENLTCCQKTHIKRAACYVTILTFLFAICHGAEYFMKVYFDGKALVFFPLLLVCGLILVYGLWTEHPNILISYIVLVAGLLVARMVTVTRVLITLFDPKSNWSLEPTYRAFGVADEKGETVTSYALFHLGYAIFFIVVYVLFIYIIDKCRRYFIRLDEFKESQAHNLTYKR</sequence>
<keyword evidence="1" id="KW-1133">Transmembrane helix</keyword>
<evidence type="ECO:0000313" key="2">
    <source>
        <dbReference type="EMBL" id="CAJ0573416.1"/>
    </source>
</evidence>
<evidence type="ECO:0000313" key="3">
    <source>
        <dbReference type="Proteomes" id="UP001177023"/>
    </source>
</evidence>
<evidence type="ECO:0000256" key="1">
    <source>
        <dbReference type="SAM" id="Phobius"/>
    </source>
</evidence>
<protein>
    <submittedName>
        <fullName evidence="2">Uncharacterized protein</fullName>
    </submittedName>
</protein>
<dbReference type="EMBL" id="CATQJA010002618">
    <property type="protein sequence ID" value="CAJ0573416.1"/>
    <property type="molecule type" value="Genomic_DNA"/>
</dbReference>
<name>A0AA36G046_9BILA</name>
<feature type="transmembrane region" description="Helical" evidence="1">
    <location>
        <begin position="60"/>
        <end position="81"/>
    </location>
</feature>
<keyword evidence="1" id="KW-0812">Transmembrane</keyword>
<comment type="caution">
    <text evidence="2">The sequence shown here is derived from an EMBL/GenBank/DDBJ whole genome shotgun (WGS) entry which is preliminary data.</text>
</comment>
<feature type="transmembrane region" description="Helical" evidence="1">
    <location>
        <begin position="143"/>
        <end position="164"/>
    </location>
</feature>
<dbReference type="Proteomes" id="UP001177023">
    <property type="component" value="Unassembled WGS sequence"/>
</dbReference>
<dbReference type="AlphaFoldDB" id="A0AA36G046"/>
<keyword evidence="1" id="KW-0472">Membrane</keyword>
<feature type="non-terminal residue" evidence="2">
    <location>
        <position position="1"/>
    </location>
</feature>
<feature type="transmembrane region" description="Helical" evidence="1">
    <location>
        <begin position="88"/>
        <end position="111"/>
    </location>
</feature>
<gene>
    <name evidence="2" type="ORF">MSPICULIGERA_LOCUS11774</name>
</gene>